<accession>A0AC60P406</accession>
<dbReference type="EMBL" id="JABSTQ010011198">
    <property type="protein sequence ID" value="KAG0414145.1"/>
    <property type="molecule type" value="Genomic_DNA"/>
</dbReference>
<protein>
    <submittedName>
        <fullName evidence="1">Uncharacterized protein</fullName>
    </submittedName>
</protein>
<organism evidence="1 2">
    <name type="scientific">Ixodes persulcatus</name>
    <name type="common">Taiga tick</name>
    <dbReference type="NCBI Taxonomy" id="34615"/>
    <lineage>
        <taxon>Eukaryota</taxon>
        <taxon>Metazoa</taxon>
        <taxon>Ecdysozoa</taxon>
        <taxon>Arthropoda</taxon>
        <taxon>Chelicerata</taxon>
        <taxon>Arachnida</taxon>
        <taxon>Acari</taxon>
        <taxon>Parasitiformes</taxon>
        <taxon>Ixodida</taxon>
        <taxon>Ixodoidea</taxon>
        <taxon>Ixodidae</taxon>
        <taxon>Ixodinae</taxon>
        <taxon>Ixodes</taxon>
    </lineage>
</organism>
<proteinExistence type="predicted"/>
<comment type="caution">
    <text evidence="1">The sequence shown here is derived from an EMBL/GenBank/DDBJ whole genome shotgun (WGS) entry which is preliminary data.</text>
</comment>
<dbReference type="Proteomes" id="UP000805193">
    <property type="component" value="Unassembled WGS sequence"/>
</dbReference>
<sequence length="204" mass="22394">MQLTLLLMLQVLTVHGSAALFDAGFAEAVLAYLPKPSSITSPGLHVSASHDGATVIAADNPCPDKPFATDLLIAFNQRDPRDPTQGYIRAGDFSFVGFGAGTLSDMQLTLLLMLQRWPARKLDRKKAVTAERQALQLPRAERPEALWLRIPEEVDPDPPSYSRGRGRSNPGQRSTPRNGARRGSQHTTYLEGLEALTAYFLQRV</sequence>
<evidence type="ECO:0000313" key="2">
    <source>
        <dbReference type="Proteomes" id="UP000805193"/>
    </source>
</evidence>
<keyword evidence="2" id="KW-1185">Reference proteome</keyword>
<gene>
    <name evidence="1" type="ORF">HPB47_008703</name>
</gene>
<name>A0AC60P406_IXOPE</name>
<reference evidence="1 2" key="1">
    <citation type="journal article" date="2020" name="Cell">
        <title>Large-Scale Comparative Analyses of Tick Genomes Elucidate Their Genetic Diversity and Vector Capacities.</title>
        <authorList>
            <consortium name="Tick Genome and Microbiome Consortium (TIGMIC)"/>
            <person name="Jia N."/>
            <person name="Wang J."/>
            <person name="Shi W."/>
            <person name="Du L."/>
            <person name="Sun Y."/>
            <person name="Zhan W."/>
            <person name="Jiang J.F."/>
            <person name="Wang Q."/>
            <person name="Zhang B."/>
            <person name="Ji P."/>
            <person name="Bell-Sakyi L."/>
            <person name="Cui X.M."/>
            <person name="Yuan T.T."/>
            <person name="Jiang B.G."/>
            <person name="Yang W.F."/>
            <person name="Lam T.T."/>
            <person name="Chang Q.C."/>
            <person name="Ding S.J."/>
            <person name="Wang X.J."/>
            <person name="Zhu J.G."/>
            <person name="Ruan X.D."/>
            <person name="Zhao L."/>
            <person name="Wei J.T."/>
            <person name="Ye R.Z."/>
            <person name="Que T.C."/>
            <person name="Du C.H."/>
            <person name="Zhou Y.H."/>
            <person name="Cheng J.X."/>
            <person name="Dai P.F."/>
            <person name="Guo W.B."/>
            <person name="Han X.H."/>
            <person name="Huang E.J."/>
            <person name="Li L.F."/>
            <person name="Wei W."/>
            <person name="Gao Y.C."/>
            <person name="Liu J.Z."/>
            <person name="Shao H.Z."/>
            <person name="Wang X."/>
            <person name="Wang C.C."/>
            <person name="Yang T.C."/>
            <person name="Huo Q.B."/>
            <person name="Li W."/>
            <person name="Chen H.Y."/>
            <person name="Chen S.E."/>
            <person name="Zhou L.G."/>
            <person name="Ni X.B."/>
            <person name="Tian J.H."/>
            <person name="Sheng Y."/>
            <person name="Liu T."/>
            <person name="Pan Y.S."/>
            <person name="Xia L.Y."/>
            <person name="Li J."/>
            <person name="Zhao F."/>
            <person name="Cao W.C."/>
        </authorList>
    </citation>
    <scope>NUCLEOTIDE SEQUENCE [LARGE SCALE GENOMIC DNA]</scope>
    <source>
        <strain evidence="1">Iper-2018</strain>
    </source>
</reference>
<evidence type="ECO:0000313" key="1">
    <source>
        <dbReference type="EMBL" id="KAG0414145.1"/>
    </source>
</evidence>